<dbReference type="STRING" id="261392.SAMN02745149_00887"/>
<proteinExistence type="predicted"/>
<protein>
    <recommendedName>
        <fullName evidence="5">AAA+ ATPase domain-containing protein</fullName>
    </recommendedName>
</protein>
<evidence type="ECO:0000259" key="1">
    <source>
        <dbReference type="Pfam" id="PF13173"/>
    </source>
</evidence>
<dbReference type="InterPro" id="IPR025420">
    <property type="entry name" value="DUF4143"/>
</dbReference>
<feature type="domain" description="DUF4143" evidence="2">
    <location>
        <begin position="208"/>
        <end position="368"/>
    </location>
</feature>
<organism evidence="3 4">
    <name type="scientific">Treponema porcinum</name>
    <dbReference type="NCBI Taxonomy" id="261392"/>
    <lineage>
        <taxon>Bacteria</taxon>
        <taxon>Pseudomonadati</taxon>
        <taxon>Spirochaetota</taxon>
        <taxon>Spirochaetia</taxon>
        <taxon>Spirochaetales</taxon>
        <taxon>Treponemataceae</taxon>
        <taxon>Treponema</taxon>
    </lineage>
</organism>
<dbReference type="Proteomes" id="UP000190423">
    <property type="component" value="Unassembled WGS sequence"/>
</dbReference>
<dbReference type="GeneID" id="78316199"/>
<keyword evidence="4" id="KW-1185">Reference proteome</keyword>
<dbReference type="Pfam" id="PF13635">
    <property type="entry name" value="DUF4143"/>
    <property type="match status" value="1"/>
</dbReference>
<gene>
    <name evidence="3" type="ORF">SAMN02745149_00887</name>
</gene>
<dbReference type="InterPro" id="IPR027417">
    <property type="entry name" value="P-loop_NTPase"/>
</dbReference>
<evidence type="ECO:0000313" key="3">
    <source>
        <dbReference type="EMBL" id="SJZ34922.1"/>
    </source>
</evidence>
<dbReference type="EMBL" id="FUWG01000005">
    <property type="protein sequence ID" value="SJZ34922.1"/>
    <property type="molecule type" value="Genomic_DNA"/>
</dbReference>
<evidence type="ECO:0000313" key="4">
    <source>
        <dbReference type="Proteomes" id="UP000190423"/>
    </source>
</evidence>
<dbReference type="Pfam" id="PF13173">
    <property type="entry name" value="AAA_14"/>
    <property type="match status" value="1"/>
</dbReference>
<dbReference type="AlphaFoldDB" id="A0A1T4JXD2"/>
<sequence length="418" mass="48680">MYIKRTVEKSILEAAKSFPCIVLYGPRQVGKSTTLDYVFPANFNRVTLDDTEDRELAEKNPKLFLEVNPWPIIIDEIQKVPALLDAIKIKIDEQRKIWLKNNEERKLMYVLTGSNRFELQQGISETLAGRCGIIEMSSFTLREKKAMEAHLFTPKIEVLIQRSQQEKSEYLTRTQIFEEIYKGGMPDICTNVSERNIYYKSYVNTYIEKDVRKLIVASNETQFRNFISIVALRTAQELHYDEIAGAVGIDVKTCKRWLSILETSGIIYLLQPYMSNMSNRIIKAPKLYFMDTGLCAYLCKWPDSKMLENCAMSGAFFETYVVSELIKNFFSFNVNPRDYLYYYRDIDQKEIDLLYVDEDGIYPIEIKKGISPKNPTKNFNVLQKYKRQIKTGLVIECCDKIRPLNEISYSFPVYLLGI</sequence>
<reference evidence="3 4" key="1">
    <citation type="submission" date="2017-02" db="EMBL/GenBank/DDBJ databases">
        <authorList>
            <person name="Peterson S.W."/>
        </authorList>
    </citation>
    <scope>NUCLEOTIDE SEQUENCE [LARGE SCALE GENOMIC DNA]</scope>
    <source>
        <strain evidence="3 4">ATCC BAA-908</strain>
    </source>
</reference>
<dbReference type="OrthoDB" id="9801684at2"/>
<feature type="domain" description="AAA" evidence="1">
    <location>
        <begin position="19"/>
        <end position="143"/>
    </location>
</feature>
<dbReference type="SUPFAM" id="SSF52540">
    <property type="entry name" value="P-loop containing nucleoside triphosphate hydrolases"/>
    <property type="match status" value="1"/>
</dbReference>
<evidence type="ECO:0008006" key="5">
    <source>
        <dbReference type="Google" id="ProtNLM"/>
    </source>
</evidence>
<name>A0A1T4JXD2_TREPO</name>
<dbReference type="PANTHER" id="PTHR43566:SF2">
    <property type="entry name" value="DUF4143 DOMAIN-CONTAINING PROTEIN"/>
    <property type="match status" value="1"/>
</dbReference>
<dbReference type="RefSeq" id="WP_078932800.1">
    <property type="nucleotide sequence ID" value="NZ_FUWG01000005.1"/>
</dbReference>
<dbReference type="InterPro" id="IPR041682">
    <property type="entry name" value="AAA_14"/>
</dbReference>
<dbReference type="PANTHER" id="PTHR43566">
    <property type="entry name" value="CONSERVED PROTEIN"/>
    <property type="match status" value="1"/>
</dbReference>
<accession>A0A1T4JXD2</accession>
<evidence type="ECO:0000259" key="2">
    <source>
        <dbReference type="Pfam" id="PF13635"/>
    </source>
</evidence>